<dbReference type="Proteomes" id="UP000501367">
    <property type="component" value="Chromosome"/>
</dbReference>
<dbReference type="InterPro" id="IPR041599">
    <property type="entry name" value="Gp138_N"/>
</dbReference>
<feature type="domain" description="Phage protein Gp138 N-terminal" evidence="1">
    <location>
        <begin position="33"/>
        <end position="130"/>
    </location>
</feature>
<name>A0AAE6ZU81_9PSED</name>
<protein>
    <recommendedName>
        <fullName evidence="1">Phage protein Gp138 N-terminal domain-containing protein</fullName>
    </recommendedName>
</protein>
<evidence type="ECO:0000259" key="1">
    <source>
        <dbReference type="Pfam" id="PF18352"/>
    </source>
</evidence>
<accession>A0AAE6ZU81</accession>
<dbReference type="Gene3D" id="2.40.50.230">
    <property type="entry name" value="Gp5 N-terminal domain"/>
    <property type="match status" value="1"/>
</dbReference>
<dbReference type="Pfam" id="PF18352">
    <property type="entry name" value="Gp138_N"/>
    <property type="match status" value="1"/>
</dbReference>
<dbReference type="GeneID" id="72194268"/>
<dbReference type="InterPro" id="IPR037026">
    <property type="entry name" value="Vgr_OB-fold_dom_sf"/>
</dbReference>
<dbReference type="EMBL" id="CP051487">
    <property type="protein sequence ID" value="QJC78963.1"/>
    <property type="molecule type" value="Genomic_DNA"/>
</dbReference>
<sequence>MTDPLASRTQAEFTKMLRGVFGEYLKDNMHTSVPGHVLSFNPVTQLAEVQIGLMIEDHQDNQAARRPIICVPVQFWGAAGGTLECRVANGTEGALFFSKECIDSWVDQGGVAIKSEPRRFSINDCYFIPGIRSIPGAITNFANDGIRLRSNDGSAYIWIHDNKTLEFDGVSANFKCPVNFEQPTNFEQAVTTETTIHNQGVSIGLEHEHIGVEVGDDISGPVNP</sequence>
<evidence type="ECO:0000313" key="3">
    <source>
        <dbReference type="Proteomes" id="UP000501367"/>
    </source>
</evidence>
<gene>
    <name evidence="2" type="ORF">HGP31_11800</name>
</gene>
<dbReference type="RefSeq" id="WP_168757788.1">
    <property type="nucleotide sequence ID" value="NZ_CP051487.1"/>
</dbReference>
<proteinExistence type="predicted"/>
<reference evidence="2 3" key="1">
    <citation type="submission" date="2020-04" db="EMBL/GenBank/DDBJ databases">
        <authorList>
            <person name="Yao Y."/>
            <person name="He Z."/>
        </authorList>
    </citation>
    <scope>NUCLEOTIDE SEQUENCE [LARGE SCALE GENOMIC DNA]</scope>
    <source>
        <strain evidence="2 3">CY-1</strain>
    </source>
</reference>
<dbReference type="KEGG" id="pum:HGP31_11800"/>
<dbReference type="AlphaFoldDB" id="A0AAE6ZU81"/>
<organism evidence="2 3">
    <name type="scientific">Pseudomonas umsongensis</name>
    <dbReference type="NCBI Taxonomy" id="198618"/>
    <lineage>
        <taxon>Bacteria</taxon>
        <taxon>Pseudomonadati</taxon>
        <taxon>Pseudomonadota</taxon>
        <taxon>Gammaproteobacteria</taxon>
        <taxon>Pseudomonadales</taxon>
        <taxon>Pseudomonadaceae</taxon>
        <taxon>Pseudomonas</taxon>
    </lineage>
</organism>
<evidence type="ECO:0000313" key="2">
    <source>
        <dbReference type="EMBL" id="QJC78963.1"/>
    </source>
</evidence>